<dbReference type="Proteomes" id="UP000000552">
    <property type="component" value="Chromosome"/>
</dbReference>
<evidence type="ECO:0000313" key="1">
    <source>
        <dbReference type="EMBL" id="BAB50881.1"/>
    </source>
</evidence>
<name>Q98EN7_RHILO</name>
<dbReference type="HOGENOM" id="CLU_1676453_0_0_5"/>
<sequence length="157" mass="16693">MAHRLAQRFDLLQVETAFRAQYPEVRVIGAVDLDGLHHEVEMGVEGVRRAPQAVGLPGAGHRQGNQLPGLGACGIRRCRPAGDQGLEPAEDTLPGVGAPDGYDHVHWRIPLESLCIGVHLRAAGDQGRDHGAGAHRVASATLCVAERPSAWHASGCR</sequence>
<dbReference type="AlphaFoldDB" id="Q98EN7"/>
<evidence type="ECO:0000313" key="2">
    <source>
        <dbReference type="Proteomes" id="UP000000552"/>
    </source>
</evidence>
<organism evidence="1 2">
    <name type="scientific">Mesorhizobium japonicum (strain LMG 29417 / CECT 9101 / MAFF 303099)</name>
    <name type="common">Mesorhizobium loti (strain MAFF 303099)</name>
    <dbReference type="NCBI Taxonomy" id="266835"/>
    <lineage>
        <taxon>Bacteria</taxon>
        <taxon>Pseudomonadati</taxon>
        <taxon>Pseudomonadota</taxon>
        <taxon>Alphaproteobacteria</taxon>
        <taxon>Hyphomicrobiales</taxon>
        <taxon>Phyllobacteriaceae</taxon>
        <taxon>Mesorhizobium</taxon>
    </lineage>
</organism>
<accession>Q98EN7</accession>
<dbReference type="KEGG" id="mlo:mll4164"/>
<gene>
    <name evidence="1" type="ordered locus">mll4164</name>
</gene>
<dbReference type="EMBL" id="BA000012">
    <property type="protein sequence ID" value="BAB50881.1"/>
    <property type="molecule type" value="Genomic_DNA"/>
</dbReference>
<proteinExistence type="predicted"/>
<protein>
    <submittedName>
        <fullName evidence="1">Mll4164 protein</fullName>
    </submittedName>
</protein>
<reference evidence="1 2" key="1">
    <citation type="journal article" date="2000" name="DNA Res.">
        <title>Complete genome structure of the nitrogen-fixing symbiotic bacterium Mesorhizobium loti.</title>
        <authorList>
            <person name="Kaneko T."/>
            <person name="Nakamura Y."/>
            <person name="Sato S."/>
            <person name="Asamizu E."/>
            <person name="Kato T."/>
            <person name="Sasamoto S."/>
            <person name="Watanabe A."/>
            <person name="Idesawa K."/>
            <person name="Ishikawa A."/>
            <person name="Kawashima K."/>
            <person name="Kimura T."/>
            <person name="Kishida Y."/>
            <person name="Kiyokawa C."/>
            <person name="Kohara M."/>
            <person name="Matsumoto M."/>
            <person name="Matsuno A."/>
            <person name="Mochizuki Y."/>
            <person name="Nakayama S."/>
            <person name="Nakazaki N."/>
            <person name="Shimpo S."/>
            <person name="Sugimoto M."/>
            <person name="Takeuchi C."/>
            <person name="Yamada M."/>
            <person name="Tabata S."/>
        </authorList>
    </citation>
    <scope>NUCLEOTIDE SEQUENCE [LARGE SCALE GENOMIC DNA]</scope>
    <source>
        <strain evidence="2">LMG 29417 / CECT 9101 / MAFF 303099</strain>
    </source>
</reference>